<protein>
    <submittedName>
        <fullName evidence="2">ParA family protein</fullName>
    </submittedName>
</protein>
<dbReference type="CDD" id="cd02042">
    <property type="entry name" value="ParAB_family"/>
    <property type="match status" value="1"/>
</dbReference>
<evidence type="ECO:0000313" key="3">
    <source>
        <dbReference type="Proteomes" id="UP001324380"/>
    </source>
</evidence>
<dbReference type="EMBL" id="CP139558">
    <property type="protein sequence ID" value="WPU95762.1"/>
    <property type="molecule type" value="Genomic_DNA"/>
</dbReference>
<name>A0ABZ0TRL4_9SPHI</name>
<dbReference type="Pfam" id="PF01656">
    <property type="entry name" value="CbiA"/>
    <property type="match status" value="1"/>
</dbReference>
<accession>A0ABZ0TRL4</accession>
<feature type="domain" description="CobQ/CobB/MinD/ParA nucleotide binding" evidence="1">
    <location>
        <begin position="3"/>
        <end position="145"/>
    </location>
</feature>
<dbReference type="SUPFAM" id="SSF52540">
    <property type="entry name" value="P-loop containing nucleoside triphosphate hydrolases"/>
    <property type="match status" value="1"/>
</dbReference>
<dbReference type="InterPro" id="IPR002586">
    <property type="entry name" value="CobQ/CobB/MinD/ParA_Nub-bd_dom"/>
</dbReference>
<dbReference type="RefSeq" id="WP_321564868.1">
    <property type="nucleotide sequence ID" value="NZ_CP139558.1"/>
</dbReference>
<evidence type="ECO:0000259" key="1">
    <source>
        <dbReference type="Pfam" id="PF01656"/>
    </source>
</evidence>
<dbReference type="PANTHER" id="PTHR13696:SF99">
    <property type="entry name" value="COBYRINIC ACID AC-DIAMIDE SYNTHASE"/>
    <property type="match status" value="1"/>
</dbReference>
<dbReference type="InterPro" id="IPR050678">
    <property type="entry name" value="DNA_Partitioning_ATPase"/>
</dbReference>
<dbReference type="Proteomes" id="UP001324380">
    <property type="component" value="Chromosome"/>
</dbReference>
<gene>
    <name evidence="2" type="ORF">SNE25_09550</name>
</gene>
<evidence type="ECO:0000313" key="2">
    <source>
        <dbReference type="EMBL" id="WPU95762.1"/>
    </source>
</evidence>
<dbReference type="Gene3D" id="3.40.50.300">
    <property type="entry name" value="P-loop containing nucleotide triphosphate hydrolases"/>
    <property type="match status" value="1"/>
</dbReference>
<dbReference type="InterPro" id="IPR027417">
    <property type="entry name" value="P-loop_NTPase"/>
</dbReference>
<sequence length="208" mass="23293">MIILIGNQKGGTGKSTLVLLLANYLTHVKKRKVRVIDMDDQQQLVAKAERAKILENMPPYPVIPALGEVNLSLNFLAKHQGEIILIDLPPKLADGLIPLLTRAAIVFCPFSYDEFSVSPTLLFAIVIRKINPGLPLVFIPNRIKTSVHYETKLEVDKALQSFGGVTPALADKVDFQRITTFHTPMSLHALTLPILELIYEHYILKYEK</sequence>
<reference evidence="2 3" key="1">
    <citation type="submission" date="2023-11" db="EMBL/GenBank/DDBJ databases">
        <title>Analysis of the Genomes of Mucilaginibacter gossypii cycad 4 and M. sabulilitoris SNA2: microbes with the potential for plant growth promotion.</title>
        <authorList>
            <person name="Hirsch A.M."/>
            <person name="Humm E."/>
            <person name="Rubbi M."/>
            <person name="Del Vecchio G."/>
            <person name="Ha S.M."/>
            <person name="Pellegrini M."/>
            <person name="Gunsalus R.P."/>
        </authorList>
    </citation>
    <scope>NUCLEOTIDE SEQUENCE [LARGE SCALE GENOMIC DNA]</scope>
    <source>
        <strain evidence="2 3">SNA2</strain>
    </source>
</reference>
<keyword evidence="3" id="KW-1185">Reference proteome</keyword>
<organism evidence="2 3">
    <name type="scientific">Mucilaginibacter sabulilitoris</name>
    <dbReference type="NCBI Taxonomy" id="1173583"/>
    <lineage>
        <taxon>Bacteria</taxon>
        <taxon>Pseudomonadati</taxon>
        <taxon>Bacteroidota</taxon>
        <taxon>Sphingobacteriia</taxon>
        <taxon>Sphingobacteriales</taxon>
        <taxon>Sphingobacteriaceae</taxon>
        <taxon>Mucilaginibacter</taxon>
    </lineage>
</organism>
<proteinExistence type="predicted"/>
<dbReference type="PANTHER" id="PTHR13696">
    <property type="entry name" value="P-LOOP CONTAINING NUCLEOSIDE TRIPHOSPHATE HYDROLASE"/>
    <property type="match status" value="1"/>
</dbReference>